<dbReference type="GO" id="GO:0006351">
    <property type="term" value="P:DNA-templated transcription"/>
    <property type="evidence" value="ECO:0007669"/>
    <property type="project" value="UniProtKB-UniRule"/>
</dbReference>
<dbReference type="Gene3D" id="2.40.40.20">
    <property type="match status" value="1"/>
</dbReference>
<protein>
    <recommendedName>
        <fullName evidence="13">DNA-directed RNA polymerase subunit gamma</fullName>
        <shortName evidence="13">RNAP subunit gamma</shortName>
        <ecNumber evidence="13">2.7.7.6</ecNumber>
    </recommendedName>
    <alternativeName>
        <fullName evidence="13">RNA polymerase subunit gamma</fullName>
    </alternativeName>
    <alternativeName>
        <fullName evidence="13">Transcriptase subunit gamma</fullName>
    </alternativeName>
</protein>
<evidence type="ECO:0000256" key="3">
    <source>
        <dbReference type="ARBA" id="ARBA00022478"/>
    </source>
</evidence>
<feature type="binding site" evidence="13">
    <location>
        <position position="90"/>
    </location>
    <ligand>
        <name>Zn(2+)</name>
        <dbReference type="ChEBI" id="CHEBI:29105"/>
    </ligand>
</feature>
<evidence type="ECO:0000313" key="16">
    <source>
        <dbReference type="EMBL" id="AIN78999.1"/>
    </source>
</evidence>
<accession>A0A088Q932</accession>
<organism evidence="16">
    <name type="scientific">Iris gatesii</name>
    <dbReference type="NCBI Taxonomy" id="995793"/>
    <lineage>
        <taxon>Eukaryota</taxon>
        <taxon>Viridiplantae</taxon>
        <taxon>Streptophyta</taxon>
        <taxon>Embryophyta</taxon>
        <taxon>Tracheophyta</taxon>
        <taxon>Spermatophyta</taxon>
        <taxon>Magnoliopsida</taxon>
        <taxon>Liliopsida</taxon>
        <taxon>Asparagales</taxon>
        <taxon>Iridaceae</taxon>
        <taxon>Iridoideae</taxon>
        <taxon>Irideae</taxon>
        <taxon>Iris</taxon>
    </lineage>
</organism>
<dbReference type="Pfam" id="PF04997">
    <property type="entry name" value="RNA_pol_Rpb1_1"/>
    <property type="match status" value="1"/>
</dbReference>
<comment type="cofactor">
    <cofactor evidence="13">
        <name>Mg(2+)</name>
        <dbReference type="ChEBI" id="CHEBI:18420"/>
    </cofactor>
    <text evidence="13">Binds 1 Mg(2+) ion per subunit.</text>
</comment>
<feature type="binding site" evidence="13">
    <location>
        <position position="493"/>
    </location>
    <ligand>
        <name>Mg(2+)</name>
        <dbReference type="ChEBI" id="CHEBI:18420"/>
    </ligand>
</feature>
<dbReference type="Pfam" id="PF00623">
    <property type="entry name" value="RNA_pol_Rpb1_2"/>
    <property type="match status" value="2"/>
</dbReference>
<evidence type="ECO:0000256" key="10">
    <source>
        <dbReference type="ARBA" id="ARBA00022842"/>
    </source>
</evidence>
<dbReference type="EMBL" id="KM014691">
    <property type="protein sequence ID" value="AIN78999.1"/>
    <property type="molecule type" value="Genomic_DNA"/>
</dbReference>
<dbReference type="PANTHER" id="PTHR19376">
    <property type="entry name" value="DNA-DIRECTED RNA POLYMERASE"/>
    <property type="match status" value="1"/>
</dbReference>
<keyword evidence="9 13" id="KW-0862">Zinc</keyword>
<dbReference type="InterPro" id="IPR034678">
    <property type="entry name" value="RNApol_RpoC1"/>
</dbReference>
<dbReference type="SUPFAM" id="SSF64484">
    <property type="entry name" value="beta and beta-prime subunits of DNA dependent RNA-polymerase"/>
    <property type="match status" value="1"/>
</dbReference>
<keyword evidence="6 13" id="KW-0808">Transferase</keyword>
<dbReference type="InterPro" id="IPR006592">
    <property type="entry name" value="RNA_pol_N"/>
</dbReference>
<dbReference type="EC" id="2.7.7.6" evidence="13"/>
<dbReference type="GeneID" id="20465955"/>
<comment type="function">
    <text evidence="1 13 14">DNA-dependent RNA polymerase catalyzes the transcription of DNA into RNA using the four ribonucleoside triphosphates as substrates.</text>
</comment>
<reference evidence="16" key="1">
    <citation type="journal article" date="2014" name="Aliso">
        <title>The complete plastid genome sequence of Iris gatesii (section Oncocyclus), a bearded species from southeastern Turkey.</title>
        <authorList>
            <person name="Wilson C.A."/>
        </authorList>
    </citation>
    <scope>NUCLEOTIDE SEQUENCE</scope>
</reference>
<dbReference type="InterPro" id="IPR045867">
    <property type="entry name" value="DNA-dir_RpoC_beta_prime"/>
</dbReference>
<dbReference type="InterPro" id="IPR042102">
    <property type="entry name" value="RNA_pol_Rpb1_3_sf"/>
</dbReference>
<dbReference type="SMART" id="SM00663">
    <property type="entry name" value="RPOLA_N"/>
    <property type="match status" value="1"/>
</dbReference>
<dbReference type="FunFam" id="4.10.860.120:FF:000007">
    <property type="entry name" value="DNA-directed RNA polymerase subunit gamma"/>
    <property type="match status" value="1"/>
</dbReference>
<geneLocation type="plastid" evidence="16"/>
<comment type="catalytic activity">
    <reaction evidence="12 13 14">
        <text>RNA(n) + a ribonucleoside 5'-triphosphate = RNA(n+1) + diphosphate</text>
        <dbReference type="Rhea" id="RHEA:21248"/>
        <dbReference type="Rhea" id="RHEA-COMP:14527"/>
        <dbReference type="Rhea" id="RHEA-COMP:17342"/>
        <dbReference type="ChEBI" id="CHEBI:33019"/>
        <dbReference type="ChEBI" id="CHEBI:61557"/>
        <dbReference type="ChEBI" id="CHEBI:140395"/>
        <dbReference type="EC" id="2.7.7.6"/>
    </reaction>
</comment>
<dbReference type="GO" id="GO:0003677">
    <property type="term" value="F:DNA binding"/>
    <property type="evidence" value="ECO:0007669"/>
    <property type="project" value="UniProtKB-UniRule"/>
</dbReference>
<evidence type="ECO:0000256" key="5">
    <source>
        <dbReference type="ARBA" id="ARBA00022640"/>
    </source>
</evidence>
<keyword evidence="3 13" id="KW-0240">DNA-directed RNA polymerase</keyword>
<dbReference type="Gene3D" id="1.10.40.90">
    <property type="match status" value="1"/>
</dbReference>
<evidence type="ECO:0000256" key="2">
    <source>
        <dbReference type="ARBA" id="ARBA00007207"/>
    </source>
</evidence>
<dbReference type="Gene3D" id="1.10.274.100">
    <property type="entry name" value="RNA polymerase Rpb1, domain 3"/>
    <property type="match status" value="1"/>
</dbReference>
<keyword evidence="4" id="KW-0150">Chloroplast</keyword>
<dbReference type="InterPro" id="IPR000722">
    <property type="entry name" value="RNA_pol_asu"/>
</dbReference>
<dbReference type="GO" id="GO:0003899">
    <property type="term" value="F:DNA-directed RNA polymerase activity"/>
    <property type="evidence" value="ECO:0007669"/>
    <property type="project" value="UniProtKB-UniRule"/>
</dbReference>
<evidence type="ECO:0000259" key="15">
    <source>
        <dbReference type="SMART" id="SM00663"/>
    </source>
</evidence>
<feature type="binding site" evidence="13">
    <location>
        <position position="489"/>
    </location>
    <ligand>
        <name>Mg(2+)</name>
        <dbReference type="ChEBI" id="CHEBI:18420"/>
    </ligand>
</feature>
<dbReference type="GO" id="GO:0008270">
    <property type="term" value="F:zinc ion binding"/>
    <property type="evidence" value="ECO:0007669"/>
    <property type="project" value="UniProtKB-UniRule"/>
</dbReference>
<feature type="domain" description="RNA polymerase N-terminal" evidence="15">
    <location>
        <begin position="262"/>
        <end position="543"/>
    </location>
</feature>
<sequence>MIDRYKHQQLRIGLVSPHQIRAWANKILPNGEIVGEVTKPYTFHYKTNKPEKDGLFCERISGPIKSGICACGNYRALRAEKEDPKFCEECGVEFVDSRIRRYQMGYIKLACPVTHVWYLKRLPSYIANLLDKPLKELEGLVYCDFSFARPIAKKPTFLRLRGSFEYEIQSRKYSIPLFFTTQGFETFRNREISTGAGAIREQLADLDLRIIIDNSLVEWKELGDEESAGNEWEDRKIRRRKDFLVRRMELAKHFIRTNVEPEWMVLCLLPVLPPELRPIIQIDGGKLMSSDINELYRRVIYRNNTLIDLLATSRSTPGELVMCQEKLVQEAVDTLLDNGIRGQPMRDGHNKVYKSFSDVIEGKEGRFRETLLGKRVDYSGRSVIVVGPSLSLHQCGLPREIAIELFQTFVIRGLIRQHIASNIGIAKSQIREKEPIVWEILQEVMQGHPVLLNRAPTLHRLGIQAFQPILVEGRAICLHPLVCKGFNADFDGDQMAVHVPLSLEAQAEARLLMFSHMNLLSPAIGDPISVPTQDMLIGLYVLTIGNRQGICANRYNPYNCRNYQNKTIDNNNYKYTKEKEPYFCSSYDALGAYRQKRINLDSPLWLRWRLDQRVIGSRSREVPVEVQYESLGTYHEIYGHYLIVESVKKEIRCIYIRTTVGHVSFYREIEEAIQGFCRAYSYAI</sequence>
<feature type="binding site" evidence="13">
    <location>
        <position position="71"/>
    </location>
    <ligand>
        <name>Zn(2+)</name>
        <dbReference type="ChEBI" id="CHEBI:29105"/>
    </ligand>
</feature>
<dbReference type="Gene3D" id="4.10.860.120">
    <property type="entry name" value="RNA polymerase II, clamp domain"/>
    <property type="match status" value="1"/>
</dbReference>
<evidence type="ECO:0000256" key="11">
    <source>
        <dbReference type="ARBA" id="ARBA00023163"/>
    </source>
</evidence>
<dbReference type="PANTHER" id="PTHR19376:SF54">
    <property type="entry name" value="DNA-DIRECTED RNA POLYMERASE SUBUNIT BETA"/>
    <property type="match status" value="1"/>
</dbReference>
<dbReference type="GO" id="GO:0000428">
    <property type="term" value="C:DNA-directed RNA polymerase complex"/>
    <property type="evidence" value="ECO:0007669"/>
    <property type="project" value="UniProtKB-KW"/>
</dbReference>
<evidence type="ECO:0000256" key="6">
    <source>
        <dbReference type="ARBA" id="ARBA00022679"/>
    </source>
</evidence>
<evidence type="ECO:0000256" key="1">
    <source>
        <dbReference type="ARBA" id="ARBA00004026"/>
    </source>
</evidence>
<evidence type="ECO:0000256" key="9">
    <source>
        <dbReference type="ARBA" id="ARBA00022833"/>
    </source>
</evidence>
<comment type="cofactor">
    <cofactor evidence="13">
        <name>Zn(2+)</name>
        <dbReference type="ChEBI" id="CHEBI:29105"/>
    </cofactor>
    <text evidence="13">Binds 1 Zn(2+) ion per subunit.</text>
</comment>
<keyword evidence="5 16" id="KW-0934">Plastid</keyword>
<dbReference type="HAMAP" id="MF_01323">
    <property type="entry name" value="RNApol_bact_RpoC1"/>
    <property type="match status" value="1"/>
</dbReference>
<evidence type="ECO:0000256" key="12">
    <source>
        <dbReference type="ARBA" id="ARBA00048552"/>
    </source>
</evidence>
<feature type="binding site" evidence="13">
    <location>
        <position position="491"/>
    </location>
    <ligand>
        <name>Mg(2+)</name>
        <dbReference type="ChEBI" id="CHEBI:18420"/>
    </ligand>
</feature>
<dbReference type="GO" id="GO:0000287">
    <property type="term" value="F:magnesium ion binding"/>
    <property type="evidence" value="ECO:0007669"/>
    <property type="project" value="UniProtKB-UniRule"/>
</dbReference>
<evidence type="ECO:0000256" key="14">
    <source>
        <dbReference type="RuleBase" id="RU004279"/>
    </source>
</evidence>
<proteinExistence type="inferred from homology"/>
<name>A0A088Q932_9ASPA</name>
<keyword evidence="10 13" id="KW-0460">Magnesium</keyword>
<comment type="similarity">
    <text evidence="2 13">Belongs to the RNA polymerase beta' chain family. RpoC1 subfamily.</text>
</comment>
<dbReference type="InterPro" id="IPR044893">
    <property type="entry name" value="RNA_pol_Rpb1_clamp_domain"/>
</dbReference>
<keyword evidence="8 13" id="KW-0479">Metal-binding</keyword>
<keyword evidence="11 13" id="KW-0804">Transcription</keyword>
<gene>
    <name evidence="13 16" type="primary">rpoC1</name>
</gene>
<dbReference type="AlphaFoldDB" id="A0A088Q932"/>
<evidence type="ECO:0000256" key="7">
    <source>
        <dbReference type="ARBA" id="ARBA00022695"/>
    </source>
</evidence>
<evidence type="ECO:0000256" key="13">
    <source>
        <dbReference type="HAMAP-Rule" id="MF_01323"/>
    </source>
</evidence>
<feature type="binding site" evidence="13">
    <location>
        <position position="69"/>
    </location>
    <ligand>
        <name>Zn(2+)</name>
        <dbReference type="ChEBI" id="CHEBI:29105"/>
    </ligand>
</feature>
<feature type="binding site" evidence="13">
    <location>
        <position position="87"/>
    </location>
    <ligand>
        <name>Zn(2+)</name>
        <dbReference type="ChEBI" id="CHEBI:29105"/>
    </ligand>
</feature>
<evidence type="ECO:0000256" key="8">
    <source>
        <dbReference type="ARBA" id="ARBA00022723"/>
    </source>
</evidence>
<keyword evidence="7 13" id="KW-0548">Nucleotidyltransferase</keyword>
<dbReference type="RefSeq" id="YP_009059510.1">
    <property type="nucleotide sequence ID" value="NC_024936.1"/>
</dbReference>
<dbReference type="InterPro" id="IPR007080">
    <property type="entry name" value="RNA_pol_Rpb1_1"/>
</dbReference>
<evidence type="ECO:0000256" key="4">
    <source>
        <dbReference type="ARBA" id="ARBA00022528"/>
    </source>
</evidence>